<keyword evidence="16" id="KW-1185">Reference proteome</keyword>
<dbReference type="FunFam" id="3.30.160.60:FF:003287">
    <property type="entry name" value="Zgc:113343"/>
    <property type="match status" value="1"/>
</dbReference>
<feature type="domain" description="C2H2-type" evidence="14">
    <location>
        <begin position="342"/>
        <end position="370"/>
    </location>
</feature>
<keyword evidence="3" id="KW-0479">Metal-binding</keyword>
<evidence type="ECO:0000259" key="13">
    <source>
        <dbReference type="PROSITE" id="PS50097"/>
    </source>
</evidence>
<dbReference type="Pfam" id="PF00651">
    <property type="entry name" value="BTB"/>
    <property type="match status" value="1"/>
</dbReference>
<evidence type="ECO:0000256" key="6">
    <source>
        <dbReference type="ARBA" id="ARBA00022833"/>
    </source>
</evidence>
<feature type="compositionally biased region" description="Acidic residues" evidence="12">
    <location>
        <begin position="233"/>
        <end position="251"/>
    </location>
</feature>
<dbReference type="InterPro" id="IPR050331">
    <property type="entry name" value="Zinc_finger"/>
</dbReference>
<dbReference type="PROSITE" id="PS00028">
    <property type="entry name" value="ZINC_FINGER_C2H2_1"/>
    <property type="match status" value="9"/>
</dbReference>
<dbReference type="GO" id="GO:0008270">
    <property type="term" value="F:zinc ion binding"/>
    <property type="evidence" value="ECO:0007669"/>
    <property type="project" value="UniProtKB-KW"/>
</dbReference>
<name>A0AAV9RYS1_9TELE</name>
<evidence type="ECO:0000256" key="11">
    <source>
        <dbReference type="PROSITE-ProRule" id="PRU00042"/>
    </source>
</evidence>
<evidence type="ECO:0000256" key="12">
    <source>
        <dbReference type="SAM" id="MobiDB-lite"/>
    </source>
</evidence>
<evidence type="ECO:0000256" key="5">
    <source>
        <dbReference type="ARBA" id="ARBA00022771"/>
    </source>
</evidence>
<evidence type="ECO:0000256" key="3">
    <source>
        <dbReference type="ARBA" id="ARBA00022723"/>
    </source>
</evidence>
<dbReference type="AlphaFoldDB" id="A0AAV9RYS1"/>
<feature type="domain" description="BTB" evidence="13">
    <location>
        <begin position="31"/>
        <end position="100"/>
    </location>
</feature>
<dbReference type="InterPro" id="IPR036236">
    <property type="entry name" value="Znf_C2H2_sf"/>
</dbReference>
<dbReference type="FunFam" id="3.30.160.60:FF:001498">
    <property type="entry name" value="Zinc finger protein 404"/>
    <property type="match status" value="1"/>
</dbReference>
<dbReference type="PROSITE" id="PS50097">
    <property type="entry name" value="BTB"/>
    <property type="match status" value="1"/>
</dbReference>
<dbReference type="EMBL" id="JAHHUM010001173">
    <property type="protein sequence ID" value="KAK5614101.1"/>
    <property type="molecule type" value="Genomic_DNA"/>
</dbReference>
<feature type="region of interest" description="Disordered" evidence="12">
    <location>
        <begin position="271"/>
        <end position="299"/>
    </location>
</feature>
<keyword evidence="4" id="KW-0677">Repeat</keyword>
<evidence type="ECO:0000313" key="15">
    <source>
        <dbReference type="EMBL" id="KAK5614101.1"/>
    </source>
</evidence>
<dbReference type="Gene3D" id="3.30.710.10">
    <property type="entry name" value="Potassium Channel Kv1.1, Chain A"/>
    <property type="match status" value="1"/>
</dbReference>
<keyword evidence="9" id="KW-0804">Transcription</keyword>
<evidence type="ECO:0008006" key="17">
    <source>
        <dbReference type="Google" id="ProtNLM"/>
    </source>
</evidence>
<evidence type="ECO:0000256" key="9">
    <source>
        <dbReference type="ARBA" id="ARBA00023163"/>
    </source>
</evidence>
<dbReference type="FunFam" id="3.30.160.60:FF:001818">
    <property type="entry name" value="GDNF-inducible zinc finger protein 1 isoform X1"/>
    <property type="match status" value="1"/>
</dbReference>
<evidence type="ECO:0000256" key="1">
    <source>
        <dbReference type="ARBA" id="ARBA00004123"/>
    </source>
</evidence>
<keyword evidence="8" id="KW-0238">DNA-binding</keyword>
<dbReference type="FunFam" id="3.30.160.60:FF:000709">
    <property type="entry name" value="GDNF-inducible zinc finger protein 1"/>
    <property type="match status" value="1"/>
</dbReference>
<evidence type="ECO:0000313" key="16">
    <source>
        <dbReference type="Proteomes" id="UP001311232"/>
    </source>
</evidence>
<dbReference type="SMART" id="SM00225">
    <property type="entry name" value="BTB"/>
    <property type="match status" value="1"/>
</dbReference>
<feature type="domain" description="C2H2-type" evidence="14">
    <location>
        <begin position="371"/>
        <end position="399"/>
    </location>
</feature>
<feature type="domain" description="C2H2-type" evidence="14">
    <location>
        <begin position="568"/>
        <end position="595"/>
    </location>
</feature>
<comment type="subcellular location">
    <subcellularLocation>
        <location evidence="1">Nucleus</location>
    </subcellularLocation>
</comment>
<dbReference type="FunFam" id="3.30.160.60:FF:000759">
    <property type="entry name" value="zinc finger protein 16"/>
    <property type="match status" value="1"/>
</dbReference>
<feature type="region of interest" description="Disordered" evidence="12">
    <location>
        <begin position="608"/>
        <end position="636"/>
    </location>
</feature>
<dbReference type="SMART" id="SM00355">
    <property type="entry name" value="ZnF_C2H2"/>
    <property type="match status" value="10"/>
</dbReference>
<dbReference type="InterPro" id="IPR011333">
    <property type="entry name" value="SKP1/BTB/POZ_sf"/>
</dbReference>
<evidence type="ECO:0000256" key="4">
    <source>
        <dbReference type="ARBA" id="ARBA00022737"/>
    </source>
</evidence>
<dbReference type="SUPFAM" id="SSF57667">
    <property type="entry name" value="beta-beta-alpha zinc fingers"/>
    <property type="match status" value="6"/>
</dbReference>
<accession>A0AAV9RYS1</accession>
<dbReference type="PROSITE" id="PS50157">
    <property type="entry name" value="ZINC_FINGER_C2H2_2"/>
    <property type="match status" value="10"/>
</dbReference>
<dbReference type="Pfam" id="PF00096">
    <property type="entry name" value="zf-C2H2"/>
    <property type="match status" value="7"/>
</dbReference>
<gene>
    <name evidence="15" type="ORF">CRENBAI_010084</name>
</gene>
<dbReference type="PANTHER" id="PTHR16515:SF66">
    <property type="entry name" value="C2H2-TYPE DOMAIN-CONTAINING PROTEIN"/>
    <property type="match status" value="1"/>
</dbReference>
<feature type="domain" description="C2H2-type" evidence="14">
    <location>
        <begin position="456"/>
        <end position="483"/>
    </location>
</feature>
<feature type="domain" description="C2H2-type" evidence="14">
    <location>
        <begin position="428"/>
        <end position="455"/>
    </location>
</feature>
<feature type="domain" description="C2H2-type" evidence="14">
    <location>
        <begin position="400"/>
        <end position="427"/>
    </location>
</feature>
<dbReference type="InterPro" id="IPR000210">
    <property type="entry name" value="BTB/POZ_dom"/>
</dbReference>
<proteinExistence type="inferred from homology"/>
<feature type="domain" description="C2H2-type" evidence="14">
    <location>
        <begin position="512"/>
        <end position="539"/>
    </location>
</feature>
<feature type="domain" description="C2H2-type" evidence="14">
    <location>
        <begin position="484"/>
        <end position="511"/>
    </location>
</feature>
<sequence length="826" mass="91799">MGIKVIQLTSKSHHENLLASLHQMRMQGQLCDITVQVDYLGDVEEFQAHQLILAASSGYFQKILLSQDANQAKLLLSNMHSSDFSKYLEFVYTGKIEVARNKIGDVQEVARLLNCEGLSVVCSDALSAGVLERPKRKTCGSKVKDGGELYGAEKEKEKVEAKTRHLKRQLSPPSPEKQDGKKKFKVKTVQRKTTKQGGKLKLKLAGRKVLQRRLRCSSKEDPKDKNQANESEERTEEESGPENEEDINEENEVQDNVQGGASDELHDWDFEEDAQSNDRQDPLFMEEEEDDDEDEEGEFEENVKRLSKAQFSCNKCQRTFHYEKSYLKHISTYHGVKAHVIHRCETCMQTFANSSNLKIHEKHVHSNERLFTCDSCTKTFKRKKDVVRHKRQVHERNMRHVCSECGKSLSSKAALLLHERTHTGVKPYECMVCGAKFTQNSALKMHHRTHTGEKPFACDQCDARFSQKHMLAYHKRSHTGEKPFMCESCGKSFASKEYLRHHSNIHTGSKPYKCEHCGRGFAQRNSLNQHLKIHTGERPYSCKVCDKHFTQLNALQRHQRIHTGEKPYMCGLCKRTFTDKSTLRRHTMIHGSDTPWKTYLVVLEGNVEEKKPKSPTKEKTEKGGTEEKKSTATKSSITAGAAAVIPSSANDASKTSTETVVIPSETVALPADWASHGTIALVSHGGVGTIAVIHTEVPPGTQIQPIVATSSTGAISLDGSAIAVPFSIPVSVAQALTSEAPSSSLSVPTLSVPVSETLLASVSDISTVSATSLLEAVATQTVLAPASLSGTDTLHPDIETVIVGDDVCRKEQKADEAETTKDQNEV</sequence>
<dbReference type="FunFam" id="3.30.160.60:FF:000322">
    <property type="entry name" value="GDNF-inducible zinc finger protein 1"/>
    <property type="match status" value="1"/>
</dbReference>
<comment type="caution">
    <text evidence="15">The sequence shown here is derived from an EMBL/GenBank/DDBJ whole genome shotgun (WGS) entry which is preliminary data.</text>
</comment>
<feature type="compositionally biased region" description="Acidic residues" evidence="12">
    <location>
        <begin position="284"/>
        <end position="299"/>
    </location>
</feature>
<dbReference type="InterPro" id="IPR013087">
    <property type="entry name" value="Znf_C2H2_type"/>
</dbReference>
<organism evidence="15 16">
    <name type="scientific">Crenichthys baileyi</name>
    <name type="common">White River springfish</name>
    <dbReference type="NCBI Taxonomy" id="28760"/>
    <lineage>
        <taxon>Eukaryota</taxon>
        <taxon>Metazoa</taxon>
        <taxon>Chordata</taxon>
        <taxon>Craniata</taxon>
        <taxon>Vertebrata</taxon>
        <taxon>Euteleostomi</taxon>
        <taxon>Actinopterygii</taxon>
        <taxon>Neopterygii</taxon>
        <taxon>Teleostei</taxon>
        <taxon>Neoteleostei</taxon>
        <taxon>Acanthomorphata</taxon>
        <taxon>Ovalentaria</taxon>
        <taxon>Atherinomorphae</taxon>
        <taxon>Cyprinodontiformes</taxon>
        <taxon>Goodeidae</taxon>
        <taxon>Crenichthys</taxon>
    </lineage>
</organism>
<dbReference type="FunFam" id="3.30.160.60:FF:000701">
    <property type="entry name" value="Zinc finger and BTB domain containing 40"/>
    <property type="match status" value="1"/>
</dbReference>
<feature type="compositionally biased region" description="Basic and acidic residues" evidence="12">
    <location>
        <begin position="217"/>
        <end position="227"/>
    </location>
</feature>
<feature type="compositionally biased region" description="Basic and acidic residues" evidence="12">
    <location>
        <begin position="154"/>
        <end position="163"/>
    </location>
</feature>
<dbReference type="Gene3D" id="3.30.160.60">
    <property type="entry name" value="Classic Zinc Finger"/>
    <property type="match status" value="9"/>
</dbReference>
<dbReference type="GO" id="GO:0003677">
    <property type="term" value="F:DNA binding"/>
    <property type="evidence" value="ECO:0007669"/>
    <property type="project" value="UniProtKB-KW"/>
</dbReference>
<dbReference type="Proteomes" id="UP001311232">
    <property type="component" value="Unassembled WGS sequence"/>
</dbReference>
<comment type="similarity">
    <text evidence="2">Belongs to the krueppel C2H2-type zinc-finger protein family.</text>
</comment>
<evidence type="ECO:0000256" key="8">
    <source>
        <dbReference type="ARBA" id="ARBA00023125"/>
    </source>
</evidence>
<keyword evidence="5 11" id="KW-0863">Zinc-finger</keyword>
<dbReference type="PANTHER" id="PTHR16515">
    <property type="entry name" value="PR DOMAIN ZINC FINGER PROTEIN"/>
    <property type="match status" value="1"/>
</dbReference>
<protein>
    <recommendedName>
        <fullName evidence="17">GDNF-inducible zinc finger protein 1</fullName>
    </recommendedName>
</protein>
<reference evidence="15 16" key="1">
    <citation type="submission" date="2021-06" db="EMBL/GenBank/DDBJ databases">
        <authorList>
            <person name="Palmer J.M."/>
        </authorList>
    </citation>
    <scope>NUCLEOTIDE SEQUENCE [LARGE SCALE GENOMIC DNA]</scope>
    <source>
        <strain evidence="15 16">MEX-2019</strain>
        <tissue evidence="15">Muscle</tissue>
    </source>
</reference>
<dbReference type="GO" id="GO:0045892">
    <property type="term" value="P:negative regulation of DNA-templated transcription"/>
    <property type="evidence" value="ECO:0007669"/>
    <property type="project" value="UniProtKB-ARBA"/>
</dbReference>
<feature type="compositionally biased region" description="Basic and acidic residues" evidence="12">
    <location>
        <begin position="608"/>
        <end position="630"/>
    </location>
</feature>
<keyword evidence="6" id="KW-0862">Zinc</keyword>
<feature type="compositionally biased region" description="Basic residues" evidence="12">
    <location>
        <begin position="182"/>
        <end position="216"/>
    </location>
</feature>
<evidence type="ECO:0000256" key="7">
    <source>
        <dbReference type="ARBA" id="ARBA00023015"/>
    </source>
</evidence>
<feature type="region of interest" description="Disordered" evidence="12">
    <location>
        <begin position="154"/>
        <end position="251"/>
    </location>
</feature>
<keyword evidence="10" id="KW-0539">Nucleus</keyword>
<feature type="domain" description="C2H2-type" evidence="14">
    <location>
        <begin position="311"/>
        <end position="338"/>
    </location>
</feature>
<keyword evidence="7" id="KW-0805">Transcription regulation</keyword>
<evidence type="ECO:0000256" key="10">
    <source>
        <dbReference type="ARBA" id="ARBA00023242"/>
    </source>
</evidence>
<feature type="domain" description="C2H2-type" evidence="14">
    <location>
        <begin position="540"/>
        <end position="567"/>
    </location>
</feature>
<dbReference type="SUPFAM" id="SSF54695">
    <property type="entry name" value="POZ domain"/>
    <property type="match status" value="1"/>
</dbReference>
<evidence type="ECO:0000259" key="14">
    <source>
        <dbReference type="PROSITE" id="PS50157"/>
    </source>
</evidence>
<evidence type="ECO:0000256" key="2">
    <source>
        <dbReference type="ARBA" id="ARBA00006991"/>
    </source>
</evidence>
<dbReference type="GO" id="GO:0005634">
    <property type="term" value="C:nucleus"/>
    <property type="evidence" value="ECO:0007669"/>
    <property type="project" value="UniProtKB-SubCell"/>
</dbReference>